<dbReference type="PROSITE" id="PS50090">
    <property type="entry name" value="MYB_LIKE"/>
    <property type="match status" value="1"/>
</dbReference>
<evidence type="ECO:0000256" key="2">
    <source>
        <dbReference type="ARBA" id="ARBA00022737"/>
    </source>
</evidence>
<dbReference type="PROSITE" id="PS51294">
    <property type="entry name" value="HTH_MYB"/>
    <property type="match status" value="1"/>
</dbReference>
<evidence type="ECO:0000256" key="7">
    <source>
        <dbReference type="SAM" id="MobiDB-lite"/>
    </source>
</evidence>
<comment type="subcellular location">
    <subcellularLocation>
        <location evidence="1">Nucleus</location>
    </subcellularLocation>
</comment>
<keyword evidence="11" id="KW-1185">Reference proteome</keyword>
<proteinExistence type="predicted"/>
<evidence type="ECO:0000313" key="10">
    <source>
        <dbReference type="EMBL" id="KAD4178682.1"/>
    </source>
</evidence>
<feature type="domain" description="Myb-like" evidence="8">
    <location>
        <begin position="44"/>
        <end position="68"/>
    </location>
</feature>
<dbReference type="InterPro" id="IPR051953">
    <property type="entry name" value="Plant_SW-associated_TFs"/>
</dbReference>
<evidence type="ECO:0000256" key="5">
    <source>
        <dbReference type="ARBA" id="ARBA00023163"/>
    </source>
</evidence>
<evidence type="ECO:0000259" key="9">
    <source>
        <dbReference type="PROSITE" id="PS51294"/>
    </source>
</evidence>
<evidence type="ECO:0000256" key="3">
    <source>
        <dbReference type="ARBA" id="ARBA00023015"/>
    </source>
</evidence>
<dbReference type="PANTHER" id="PTHR47997:SF75">
    <property type="entry name" value="MYB DOMAIN PROTEIN 55"/>
    <property type="match status" value="1"/>
</dbReference>
<dbReference type="GO" id="GO:0003677">
    <property type="term" value="F:DNA binding"/>
    <property type="evidence" value="ECO:0007669"/>
    <property type="project" value="UniProtKB-KW"/>
</dbReference>
<keyword evidence="2" id="KW-0677">Repeat</keyword>
<evidence type="ECO:0000256" key="4">
    <source>
        <dbReference type="ARBA" id="ARBA00023125"/>
    </source>
</evidence>
<dbReference type="OrthoDB" id="1740416at2759"/>
<feature type="region of interest" description="Disordered" evidence="7">
    <location>
        <begin position="76"/>
        <end position="100"/>
    </location>
</feature>
<dbReference type="PANTHER" id="PTHR47997">
    <property type="entry name" value="MYB DOMAIN PROTEIN 55"/>
    <property type="match status" value="1"/>
</dbReference>
<dbReference type="AlphaFoldDB" id="A0A5N6MZ62"/>
<dbReference type="InterPro" id="IPR017930">
    <property type="entry name" value="Myb_dom"/>
</dbReference>
<dbReference type="GO" id="GO:0005634">
    <property type="term" value="C:nucleus"/>
    <property type="evidence" value="ECO:0007669"/>
    <property type="project" value="UniProtKB-SubCell"/>
</dbReference>
<dbReference type="SUPFAM" id="SSF46689">
    <property type="entry name" value="Homeodomain-like"/>
    <property type="match status" value="1"/>
</dbReference>
<feature type="compositionally biased region" description="Basic and acidic residues" evidence="7">
    <location>
        <begin position="1"/>
        <end position="20"/>
    </location>
</feature>
<accession>A0A5N6MZ62</accession>
<reference evidence="10 11" key="1">
    <citation type="submission" date="2019-05" db="EMBL/GenBank/DDBJ databases">
        <title>Mikania micrantha, genome provides insights into the molecular mechanism of rapid growth.</title>
        <authorList>
            <person name="Liu B."/>
        </authorList>
    </citation>
    <scope>NUCLEOTIDE SEQUENCE [LARGE SCALE GENOMIC DNA]</scope>
    <source>
        <strain evidence="10">NLD-2019</strain>
        <tissue evidence="10">Leaf</tissue>
    </source>
</reference>
<dbReference type="Gene3D" id="1.10.10.60">
    <property type="entry name" value="Homeodomain-like"/>
    <property type="match status" value="1"/>
</dbReference>
<organism evidence="10 11">
    <name type="scientific">Mikania micrantha</name>
    <name type="common">bitter vine</name>
    <dbReference type="NCBI Taxonomy" id="192012"/>
    <lineage>
        <taxon>Eukaryota</taxon>
        <taxon>Viridiplantae</taxon>
        <taxon>Streptophyta</taxon>
        <taxon>Embryophyta</taxon>
        <taxon>Tracheophyta</taxon>
        <taxon>Spermatophyta</taxon>
        <taxon>Magnoliopsida</taxon>
        <taxon>eudicotyledons</taxon>
        <taxon>Gunneridae</taxon>
        <taxon>Pentapetalae</taxon>
        <taxon>asterids</taxon>
        <taxon>campanulids</taxon>
        <taxon>Asterales</taxon>
        <taxon>Asteraceae</taxon>
        <taxon>Asteroideae</taxon>
        <taxon>Heliantheae alliance</taxon>
        <taxon>Eupatorieae</taxon>
        <taxon>Mikania</taxon>
    </lineage>
</organism>
<dbReference type="EMBL" id="SZYD01000014">
    <property type="protein sequence ID" value="KAD4178682.1"/>
    <property type="molecule type" value="Genomic_DNA"/>
</dbReference>
<feature type="domain" description="HTH myb-type" evidence="9">
    <location>
        <begin position="44"/>
        <end position="72"/>
    </location>
</feature>
<name>A0A5N6MZ62_9ASTR</name>
<feature type="region of interest" description="Disordered" evidence="7">
    <location>
        <begin position="1"/>
        <end position="43"/>
    </location>
</feature>
<dbReference type="Proteomes" id="UP000326396">
    <property type="component" value="Linkage Group LG4"/>
</dbReference>
<evidence type="ECO:0000256" key="1">
    <source>
        <dbReference type="ARBA" id="ARBA00004123"/>
    </source>
</evidence>
<dbReference type="CDD" id="cd00167">
    <property type="entry name" value="SANT"/>
    <property type="match status" value="1"/>
</dbReference>
<keyword evidence="5" id="KW-0804">Transcription</keyword>
<gene>
    <name evidence="10" type="ORF">E3N88_27273</name>
</gene>
<keyword evidence="3" id="KW-0805">Transcription regulation</keyword>
<evidence type="ECO:0000259" key="8">
    <source>
        <dbReference type="PROSITE" id="PS50090"/>
    </source>
</evidence>
<evidence type="ECO:0000313" key="11">
    <source>
        <dbReference type="Proteomes" id="UP000326396"/>
    </source>
</evidence>
<dbReference type="InterPro" id="IPR009057">
    <property type="entry name" value="Homeodomain-like_sf"/>
</dbReference>
<evidence type="ECO:0000256" key="6">
    <source>
        <dbReference type="ARBA" id="ARBA00023242"/>
    </source>
</evidence>
<feature type="compositionally biased region" description="Low complexity" evidence="7">
    <location>
        <begin position="85"/>
        <end position="96"/>
    </location>
</feature>
<dbReference type="Pfam" id="PF00249">
    <property type="entry name" value="Myb_DNA-binding"/>
    <property type="match status" value="1"/>
</dbReference>
<keyword evidence="4" id="KW-0238">DNA-binding</keyword>
<keyword evidence="6" id="KW-0539">Nucleus</keyword>
<protein>
    <submittedName>
        <fullName evidence="10">Uncharacterized protein</fullName>
    </submittedName>
</protein>
<comment type="caution">
    <text evidence="10">The sequence shown here is derived from an EMBL/GenBank/DDBJ whole genome shotgun (WGS) entry which is preliminary data.</text>
</comment>
<sequence>MHVQIDRIKQGKEGALESRRGPPTRLLHPETRPPQLAFSPQTSRWSKIASHLPGRTDNEIKNVWNTHLKKRLIPTNTNKDITTPSSSFVSDNSNDFTNQEKAVSPKGSEFVTKEATGAVLVEDVDQPSTPSSTIYCNSAHGNCKAGCSWDTHAYNNEEIKNNNILEMSLEYEVEFWNMLEPQVITDHEMLEVENWMRSLEQELGLVGSATDAGHQD</sequence>
<dbReference type="InterPro" id="IPR001005">
    <property type="entry name" value="SANT/Myb"/>
</dbReference>